<dbReference type="RefSeq" id="WP_394339818.1">
    <property type="nucleotide sequence ID" value="NZ_PYGA01000032.1"/>
</dbReference>
<dbReference type="PANTHER" id="PTHR40763">
    <property type="entry name" value="MEMBRANE PROTEIN-RELATED"/>
    <property type="match status" value="1"/>
</dbReference>
<dbReference type="AlphaFoldDB" id="A0A2P8CR03"/>
<dbReference type="InterPro" id="IPR012551">
    <property type="entry name" value="DUF1707_SHOCT-like"/>
</dbReference>
<sequence length="197" mass="22387">MPLPPDRLRASNADRERVVGVLRGAAEDGRLDLDEFNERAERVLKARTLGELAAVTTDLVADDARPIRLDTAPVAALFRNETRSGRFVMRGEEAAFALFGTAEIDLRDALLVRNHVRLTASMLFGRVRVHVPEGMEVRVRGWSFFGRRITTVRKPQLPDPPVLEIEGFTILGSLRVTAPRRRWTWLRRRPRRGEIET</sequence>
<accession>A0A2P8CR03</accession>
<gene>
    <name evidence="2" type="ORF">CLV63_13248</name>
</gene>
<name>A0A2P8CR03_9ACTN</name>
<dbReference type="Proteomes" id="UP000240542">
    <property type="component" value="Unassembled WGS sequence"/>
</dbReference>
<reference evidence="2 3" key="1">
    <citation type="submission" date="2018-03" db="EMBL/GenBank/DDBJ databases">
        <title>Genomic Encyclopedia of Archaeal and Bacterial Type Strains, Phase II (KMG-II): from individual species to whole genera.</title>
        <authorList>
            <person name="Goeker M."/>
        </authorList>
    </citation>
    <scope>NUCLEOTIDE SEQUENCE [LARGE SCALE GENOMIC DNA]</scope>
    <source>
        <strain evidence="2 3">DSM 45312</strain>
    </source>
</reference>
<keyword evidence="3" id="KW-1185">Reference proteome</keyword>
<evidence type="ECO:0000313" key="2">
    <source>
        <dbReference type="EMBL" id="PSK87393.1"/>
    </source>
</evidence>
<evidence type="ECO:0000259" key="1">
    <source>
        <dbReference type="Pfam" id="PF08044"/>
    </source>
</evidence>
<dbReference type="Pfam" id="PF08044">
    <property type="entry name" value="DUF1707"/>
    <property type="match status" value="1"/>
</dbReference>
<dbReference type="EMBL" id="PYGA01000032">
    <property type="protein sequence ID" value="PSK87393.1"/>
    <property type="molecule type" value="Genomic_DNA"/>
</dbReference>
<comment type="caution">
    <text evidence="2">The sequence shown here is derived from an EMBL/GenBank/DDBJ whole genome shotgun (WGS) entry which is preliminary data.</text>
</comment>
<proteinExistence type="predicted"/>
<evidence type="ECO:0000313" key="3">
    <source>
        <dbReference type="Proteomes" id="UP000240542"/>
    </source>
</evidence>
<dbReference type="PANTHER" id="PTHR40763:SF4">
    <property type="entry name" value="DUF1707 DOMAIN-CONTAINING PROTEIN"/>
    <property type="match status" value="1"/>
</dbReference>
<protein>
    <submittedName>
        <fullName evidence="2">Cell wall-active antibiotic response 4TMS protein YvqF</fullName>
    </submittedName>
</protein>
<organism evidence="2 3">
    <name type="scientific">Murinocardiopsis flavida</name>
    <dbReference type="NCBI Taxonomy" id="645275"/>
    <lineage>
        <taxon>Bacteria</taxon>
        <taxon>Bacillati</taxon>
        <taxon>Actinomycetota</taxon>
        <taxon>Actinomycetes</taxon>
        <taxon>Streptosporangiales</taxon>
        <taxon>Nocardiopsidaceae</taxon>
        <taxon>Murinocardiopsis</taxon>
    </lineage>
</organism>
<feature type="domain" description="DUF1707" evidence="1">
    <location>
        <begin position="8"/>
        <end position="59"/>
    </location>
</feature>